<sequence length="91" mass="10501">MSGKVSGYIPFRVRSCKCNTVLFITKEDTESSRGNNRKRAFILSRIAKFAAMHRGKHNPTKRIVNNKVVNQNGLWEGAPYFRARSKLNKFR</sequence>
<dbReference type="EMBL" id="MN739225">
    <property type="protein sequence ID" value="QHS94477.1"/>
    <property type="molecule type" value="Genomic_DNA"/>
</dbReference>
<organism evidence="1">
    <name type="scientific">viral metagenome</name>
    <dbReference type="NCBI Taxonomy" id="1070528"/>
    <lineage>
        <taxon>unclassified sequences</taxon>
        <taxon>metagenomes</taxon>
        <taxon>organismal metagenomes</taxon>
    </lineage>
</organism>
<protein>
    <submittedName>
        <fullName evidence="1">Uncharacterized protein</fullName>
    </submittedName>
</protein>
<proteinExistence type="predicted"/>
<evidence type="ECO:0000313" key="1">
    <source>
        <dbReference type="EMBL" id="QHS94477.1"/>
    </source>
</evidence>
<accession>A0A6C0BQ15</accession>
<reference evidence="1" key="1">
    <citation type="journal article" date="2020" name="Nature">
        <title>Giant virus diversity and host interactions through global metagenomics.</title>
        <authorList>
            <person name="Schulz F."/>
            <person name="Roux S."/>
            <person name="Paez-Espino D."/>
            <person name="Jungbluth S."/>
            <person name="Walsh D.A."/>
            <person name="Denef V.J."/>
            <person name="McMahon K.D."/>
            <person name="Konstantinidis K.T."/>
            <person name="Eloe-Fadrosh E.A."/>
            <person name="Kyrpides N.C."/>
            <person name="Woyke T."/>
        </authorList>
    </citation>
    <scope>NUCLEOTIDE SEQUENCE</scope>
    <source>
        <strain evidence="1">GVMAG-M-3300018416-45</strain>
    </source>
</reference>
<name>A0A6C0BQ15_9ZZZZ</name>
<dbReference type="AlphaFoldDB" id="A0A6C0BQ15"/>